<organism evidence="1 2">
    <name type="scientific">Meloidogyne hapla</name>
    <name type="common">Root-knot nematode worm</name>
    <dbReference type="NCBI Taxonomy" id="6305"/>
    <lineage>
        <taxon>Eukaryota</taxon>
        <taxon>Metazoa</taxon>
        <taxon>Ecdysozoa</taxon>
        <taxon>Nematoda</taxon>
        <taxon>Chromadorea</taxon>
        <taxon>Rhabditida</taxon>
        <taxon>Tylenchina</taxon>
        <taxon>Tylenchomorpha</taxon>
        <taxon>Tylenchoidea</taxon>
        <taxon>Meloidogynidae</taxon>
        <taxon>Meloidogyninae</taxon>
        <taxon>Meloidogyne</taxon>
    </lineage>
</organism>
<dbReference type="InterPro" id="IPR019265">
    <property type="entry name" value="RTRAF"/>
</dbReference>
<proteinExistence type="predicted"/>
<reference evidence="2" key="1">
    <citation type="submission" date="2016-11" db="UniProtKB">
        <authorList>
            <consortium name="WormBaseParasite"/>
        </authorList>
    </citation>
    <scope>IDENTIFICATION</scope>
</reference>
<dbReference type="WBParaSite" id="MhA1_Contig1377.frz3.gene12">
    <property type="protein sequence ID" value="MhA1_Contig1377.frz3.gene12"/>
    <property type="gene ID" value="MhA1_Contig1377.frz3.gene12"/>
</dbReference>
<keyword evidence="1" id="KW-1185">Reference proteome</keyword>
<dbReference type="PANTHER" id="PTHR15924">
    <property type="entry name" value="CLE"/>
    <property type="match status" value="1"/>
</dbReference>
<evidence type="ECO:0000313" key="2">
    <source>
        <dbReference type="WBParaSite" id="MhA1_Contig1377.frz3.gene12"/>
    </source>
</evidence>
<dbReference type="OMA" id="NHVMLLR"/>
<protein>
    <submittedName>
        <fullName evidence="2">Uncharacterized protein</fullName>
    </submittedName>
</protein>
<dbReference type="Proteomes" id="UP000095281">
    <property type="component" value="Unplaced"/>
</dbReference>
<name>A0A1I8B400_MELHA</name>
<sequence>MEVDSCTAEDISKAIDVGSPEFRQMIGRLASAFGIVQHSDPLITLRAIETRMAAINEQRLRLDELRKNPHQVNPLNTVPLGIESTNSQKVDDGVRLLRLLHGARIRELQTKINELMADVQKVTASPRCDLSLGRVGR</sequence>
<accession>A0A1I8B400</accession>
<dbReference type="AlphaFoldDB" id="A0A1I8B400"/>
<evidence type="ECO:0000313" key="1">
    <source>
        <dbReference type="Proteomes" id="UP000095281"/>
    </source>
</evidence>
<dbReference type="Pfam" id="PF10036">
    <property type="entry name" value="RLL"/>
    <property type="match status" value="1"/>
</dbReference>